<feature type="domain" description="Aldehyde oxidase/xanthine dehydrogenase a/b hammerhead" evidence="3">
    <location>
        <begin position="26"/>
        <end position="138"/>
    </location>
</feature>
<dbReference type="Proteomes" id="UP000192738">
    <property type="component" value="Unassembled WGS sequence"/>
</dbReference>
<gene>
    <name evidence="4" type="ORF">SAMN04488500_10991</name>
</gene>
<dbReference type="AlphaFoldDB" id="A0A1W2C2Q3"/>
<dbReference type="SUPFAM" id="SSF54665">
    <property type="entry name" value="CO dehydrogenase molybdoprotein N-domain-like"/>
    <property type="match status" value="1"/>
</dbReference>
<proteinExistence type="predicted"/>
<keyword evidence="2" id="KW-0560">Oxidoreductase</keyword>
<dbReference type="Gene3D" id="3.30.365.10">
    <property type="entry name" value="Aldehyde oxidase/xanthine dehydrogenase, molybdopterin binding domain"/>
    <property type="match status" value="4"/>
</dbReference>
<evidence type="ECO:0000313" key="5">
    <source>
        <dbReference type="Proteomes" id="UP000192738"/>
    </source>
</evidence>
<dbReference type="InterPro" id="IPR036856">
    <property type="entry name" value="Ald_Oxase/Xan_DH_a/b_sf"/>
</dbReference>
<dbReference type="Pfam" id="PF20256">
    <property type="entry name" value="MoCoBD_2"/>
    <property type="match status" value="1"/>
</dbReference>
<dbReference type="PANTHER" id="PTHR11908">
    <property type="entry name" value="XANTHINE DEHYDROGENASE"/>
    <property type="match status" value="1"/>
</dbReference>
<dbReference type="InterPro" id="IPR008274">
    <property type="entry name" value="AldOxase/xan_DH_MoCoBD1"/>
</dbReference>
<protein>
    <submittedName>
        <fullName evidence="4">Aldehyde oxidase and xanthine dehydrogenase, a/b hammerhead domain</fullName>
    </submittedName>
</protein>
<dbReference type="SUPFAM" id="SSF56003">
    <property type="entry name" value="Molybdenum cofactor-binding domain"/>
    <property type="match status" value="1"/>
</dbReference>
<dbReference type="GO" id="GO:0005506">
    <property type="term" value="F:iron ion binding"/>
    <property type="evidence" value="ECO:0007669"/>
    <property type="project" value="InterPro"/>
</dbReference>
<dbReference type="EMBL" id="FWXI01000009">
    <property type="protein sequence ID" value="SMC79440.1"/>
    <property type="molecule type" value="Genomic_DNA"/>
</dbReference>
<dbReference type="GO" id="GO:0016491">
    <property type="term" value="F:oxidoreductase activity"/>
    <property type="evidence" value="ECO:0007669"/>
    <property type="project" value="UniProtKB-KW"/>
</dbReference>
<evidence type="ECO:0000313" key="4">
    <source>
        <dbReference type="EMBL" id="SMC79440.1"/>
    </source>
</evidence>
<keyword evidence="5" id="KW-1185">Reference proteome</keyword>
<dbReference type="RefSeq" id="WP_084575995.1">
    <property type="nucleotide sequence ID" value="NZ_CP155572.1"/>
</dbReference>
<dbReference type="STRING" id="112901.SAMN04488500_10991"/>
<dbReference type="Pfam" id="PF02738">
    <property type="entry name" value="MoCoBD_1"/>
    <property type="match status" value="1"/>
</dbReference>
<dbReference type="SMART" id="SM01008">
    <property type="entry name" value="Ald_Xan_dh_C"/>
    <property type="match status" value="1"/>
</dbReference>
<dbReference type="InterPro" id="IPR000674">
    <property type="entry name" value="Ald_Oxase/Xan_DH_a/b"/>
</dbReference>
<dbReference type="Gene3D" id="3.90.1170.50">
    <property type="entry name" value="Aldehyde oxidase/xanthine dehydrogenase, a/b hammerhead"/>
    <property type="match status" value="1"/>
</dbReference>
<organism evidence="4 5">
    <name type="scientific">Sporomusa malonica</name>
    <dbReference type="NCBI Taxonomy" id="112901"/>
    <lineage>
        <taxon>Bacteria</taxon>
        <taxon>Bacillati</taxon>
        <taxon>Bacillota</taxon>
        <taxon>Negativicutes</taxon>
        <taxon>Selenomonadales</taxon>
        <taxon>Sporomusaceae</taxon>
        <taxon>Sporomusa</taxon>
    </lineage>
</organism>
<dbReference type="InterPro" id="IPR037165">
    <property type="entry name" value="AldOxase/xan_DH_Mopterin-bd_sf"/>
</dbReference>
<accession>A0A1W2C2Q3</accession>
<dbReference type="Pfam" id="PF01315">
    <property type="entry name" value="Ald_Xan_dh_C"/>
    <property type="match status" value="1"/>
</dbReference>
<keyword evidence="1" id="KW-0500">Molybdenum</keyword>
<evidence type="ECO:0000256" key="1">
    <source>
        <dbReference type="ARBA" id="ARBA00022505"/>
    </source>
</evidence>
<dbReference type="InterPro" id="IPR046867">
    <property type="entry name" value="AldOxase/xan_DH_MoCoBD2"/>
</dbReference>
<evidence type="ECO:0000259" key="3">
    <source>
        <dbReference type="SMART" id="SM01008"/>
    </source>
</evidence>
<evidence type="ECO:0000256" key="2">
    <source>
        <dbReference type="ARBA" id="ARBA00023002"/>
    </source>
</evidence>
<dbReference type="PANTHER" id="PTHR11908:SF132">
    <property type="entry name" value="ALDEHYDE OXIDASE 1-RELATED"/>
    <property type="match status" value="1"/>
</dbReference>
<dbReference type="OrthoDB" id="9759099at2"/>
<sequence>MDTKPARDFKYVGRSIPIDDGAAKANGQIKYTGDMILDEMLYAQLVFSEVPHGRIKNIDISEAMAVPGVVKIYTHDNAPKTKFNSQMWFAGQNAIEDQELFPEVVRYIGDTVAAVVAESKEAAKAAADLIKAEYDILPVVIDPEAALSGNVVIHDSGNPFLTMEASYGDVAAVLAKGEGLVIEDRVETPKIHHAAMENHVCIAVPDHKGRMTVYSPCQIVYSVRLIVAKVLGLPYHKVRIIKTSIGGSFGGKQEIILETYCAYFAKELNRPVKIEFGRSASIVATRTRTKTIGYVKTVVSPEGKILARDMKHIVDTGAYTSNGRVICYAMGKKLFRLYRIPAQHYRAIAVHTNTAIAGAARGYGSPQVQTIAEINLENAARRLKIDPVEFRLKNLVHPYDADPAGGPNLGNARIIDCVLKGAKAFGWSEKWNQPKRTGRWQTGVGMACATHGNGYYGAYQEFGTMTIRMLEDGSVMLNGGLHDLGNGTVTAMKQIVAEVLDIPLDMIEAPEADTDVSPYDIGCQASRVIHVCGANAMQAAEELRSMFIREAAKVLQCNVEELLLEDGLVWNNLEPGKKMSYGQMAAAIQQKNQVELIRTITYQSPANPGSYAVNFVEVAVDTYTGFVKVLDVVAVHDIGQAINRGFVEGQIHGGVQMGLGMAITEDLAYDNKSGVARGSSFSKYHLVNAPDMPPVRVILIEEGEDYGPYGAKSVGEIATIPITAATVNAINHALDANLTILPVTPDKIMAMLTARQANQL</sequence>
<name>A0A1W2C2Q3_9FIRM</name>
<dbReference type="InterPro" id="IPR016208">
    <property type="entry name" value="Ald_Oxase/xanthine_DH-like"/>
</dbReference>
<reference evidence="4 5" key="1">
    <citation type="submission" date="2017-04" db="EMBL/GenBank/DDBJ databases">
        <authorList>
            <person name="Afonso C.L."/>
            <person name="Miller P.J."/>
            <person name="Scott M.A."/>
            <person name="Spackman E."/>
            <person name="Goraichik I."/>
            <person name="Dimitrov K.M."/>
            <person name="Suarez D.L."/>
            <person name="Swayne D.E."/>
        </authorList>
    </citation>
    <scope>NUCLEOTIDE SEQUENCE [LARGE SCALE GENOMIC DNA]</scope>
    <source>
        <strain evidence="4 5">DSM 5090</strain>
    </source>
</reference>